<protein>
    <submittedName>
        <fullName evidence="1">Uncharacterized protein</fullName>
    </submittedName>
</protein>
<organism evidence="1 2">
    <name type="scientific">Knipowitschia caucasica</name>
    <name type="common">Caucasian dwarf goby</name>
    <name type="synonym">Pomatoschistus caucasicus</name>
    <dbReference type="NCBI Taxonomy" id="637954"/>
    <lineage>
        <taxon>Eukaryota</taxon>
        <taxon>Metazoa</taxon>
        <taxon>Chordata</taxon>
        <taxon>Craniata</taxon>
        <taxon>Vertebrata</taxon>
        <taxon>Euteleostomi</taxon>
        <taxon>Actinopterygii</taxon>
        <taxon>Neopterygii</taxon>
        <taxon>Teleostei</taxon>
        <taxon>Neoteleostei</taxon>
        <taxon>Acanthomorphata</taxon>
        <taxon>Gobiaria</taxon>
        <taxon>Gobiiformes</taxon>
        <taxon>Gobioidei</taxon>
        <taxon>Gobiidae</taxon>
        <taxon>Gobiinae</taxon>
        <taxon>Knipowitschia</taxon>
    </lineage>
</organism>
<sequence length="111" mass="12010">MSPTHRHHGSSRAAPARGFRCVPVCPEDRAAPGVSRCVPVCPGVSRCVPRRERLPVCPGVSRGESGSRLVPVCPGVSWGESRSPRLQRFSPTVCGTKLHRGLRSTLEKDED</sequence>
<keyword evidence="2" id="KW-1185">Reference proteome</keyword>
<accession>A0AAV2LA91</accession>
<proteinExistence type="predicted"/>
<dbReference type="Proteomes" id="UP001497482">
    <property type="component" value="Chromosome 21"/>
</dbReference>
<evidence type="ECO:0000313" key="1">
    <source>
        <dbReference type="EMBL" id="CAL1597476.1"/>
    </source>
</evidence>
<dbReference type="AlphaFoldDB" id="A0AAV2LA91"/>
<name>A0AAV2LA91_KNICA</name>
<dbReference type="EMBL" id="OZ035843">
    <property type="protein sequence ID" value="CAL1597476.1"/>
    <property type="molecule type" value="Genomic_DNA"/>
</dbReference>
<gene>
    <name evidence="1" type="ORF">KC01_LOCUS25979</name>
</gene>
<evidence type="ECO:0000313" key="2">
    <source>
        <dbReference type="Proteomes" id="UP001497482"/>
    </source>
</evidence>
<reference evidence="1 2" key="1">
    <citation type="submission" date="2024-04" db="EMBL/GenBank/DDBJ databases">
        <authorList>
            <person name="Waldvogel A.-M."/>
            <person name="Schoenle A."/>
        </authorList>
    </citation>
    <scope>NUCLEOTIDE SEQUENCE [LARGE SCALE GENOMIC DNA]</scope>
</reference>